<evidence type="ECO:0000313" key="3">
    <source>
        <dbReference type="Proteomes" id="UP001564626"/>
    </source>
</evidence>
<gene>
    <name evidence="2" type="ORF">AB8O55_21360</name>
</gene>
<feature type="compositionally biased region" description="Basic residues" evidence="1">
    <location>
        <begin position="46"/>
        <end position="57"/>
    </location>
</feature>
<feature type="compositionally biased region" description="Low complexity" evidence="1">
    <location>
        <begin position="12"/>
        <end position="42"/>
    </location>
</feature>
<reference evidence="2 3" key="1">
    <citation type="submission" date="2024-08" db="EMBL/GenBank/DDBJ databases">
        <title>Genome mining of Saccharopolyspora cebuensis PGLac3 from Nigerian medicinal plant.</title>
        <authorList>
            <person name="Ezeobiora C.E."/>
            <person name="Igbokwe N.H."/>
            <person name="Amin D.H."/>
            <person name="Mendie U.E."/>
        </authorList>
    </citation>
    <scope>NUCLEOTIDE SEQUENCE [LARGE SCALE GENOMIC DNA]</scope>
    <source>
        <strain evidence="2 3">PGLac3</strain>
    </source>
</reference>
<comment type="caution">
    <text evidence="2">The sequence shown here is derived from an EMBL/GenBank/DDBJ whole genome shotgun (WGS) entry which is preliminary data.</text>
</comment>
<protein>
    <submittedName>
        <fullName evidence="2">DUF6319 family protein</fullName>
    </submittedName>
</protein>
<dbReference type="InterPro" id="IPR046282">
    <property type="entry name" value="DUF6319"/>
</dbReference>
<sequence length="145" mass="15091">MTEPGTSTEDNAGTTEATGTDAPAEEATGTAAPAADGASAEDAAPKKKRTKSTARKTRTVELTLTVTGTAEGEWQADLMHSGKRVVQGLSVPAAAVAKAAAELHPEISETIDTVITQAREQHEAKLAELEAEVERVRKALAELEN</sequence>
<name>A0ABV4CLN2_9PSEU</name>
<dbReference type="Pfam" id="PF19844">
    <property type="entry name" value="DUF6319"/>
    <property type="match status" value="1"/>
</dbReference>
<dbReference type="EMBL" id="JBGEHV010000046">
    <property type="protein sequence ID" value="MEY8041968.1"/>
    <property type="molecule type" value="Genomic_DNA"/>
</dbReference>
<feature type="region of interest" description="Disordered" evidence="1">
    <location>
        <begin position="1"/>
        <end position="57"/>
    </location>
</feature>
<evidence type="ECO:0000256" key="1">
    <source>
        <dbReference type="SAM" id="MobiDB-lite"/>
    </source>
</evidence>
<dbReference type="Proteomes" id="UP001564626">
    <property type="component" value="Unassembled WGS sequence"/>
</dbReference>
<dbReference type="RefSeq" id="WP_345357533.1">
    <property type="nucleotide sequence ID" value="NZ_BAABII010000003.1"/>
</dbReference>
<accession>A0ABV4CLN2</accession>
<proteinExistence type="predicted"/>
<keyword evidence="3" id="KW-1185">Reference proteome</keyword>
<evidence type="ECO:0000313" key="2">
    <source>
        <dbReference type="EMBL" id="MEY8041968.1"/>
    </source>
</evidence>
<organism evidence="2 3">
    <name type="scientific">Saccharopolyspora cebuensis</name>
    <dbReference type="NCBI Taxonomy" id="418759"/>
    <lineage>
        <taxon>Bacteria</taxon>
        <taxon>Bacillati</taxon>
        <taxon>Actinomycetota</taxon>
        <taxon>Actinomycetes</taxon>
        <taxon>Pseudonocardiales</taxon>
        <taxon>Pseudonocardiaceae</taxon>
        <taxon>Saccharopolyspora</taxon>
    </lineage>
</organism>
<feature type="compositionally biased region" description="Polar residues" evidence="1">
    <location>
        <begin position="1"/>
        <end position="11"/>
    </location>
</feature>